<evidence type="ECO:0000313" key="1">
    <source>
        <dbReference type="EMBL" id="KAH7915338.1"/>
    </source>
</evidence>
<dbReference type="EMBL" id="MU267601">
    <property type="protein sequence ID" value="KAH7915338.1"/>
    <property type="molecule type" value="Genomic_DNA"/>
</dbReference>
<accession>A0ACB8AQQ0</accession>
<sequence length="993" mass="107879">MGTERPLRKRSSFLSNRRDQDRLTISSESSHISPAPLYAPKSYFDIHPRPQTSPSVHAHDPLRRHVRRSDPDKGKEKAVEPTYAFPTADYADETASFLSTGDMTPRRPRMRTRTGPSTKSKWKESPIPPLRFSGSSSLAETPPQTPEDNSSIRNFSLDNFPVVVPAPVSGVEAMDALVDGMNGFTAEDFFGRGNSTRSRFAIPGHHPLYQPPLPTPPPGIILGKASSKSKSRKHEKFVHSDEDDHPTPPPSRPPPRRTHAQRPHSSRKASSSTITIEPSPDDDPTYTAVNPSLDNVSVTLLQPDRPRAVVPSISEIIRSHAPAQLAGPSTVRTSSYCHSNGHSIAVEEESEPEPLTADEEAELLSRSSIDSIADEVRRTFNNQKKSHITSPTAVSRAPSSYPSVSSAASDGSSTRFSAPNGSTELFTHSSSTASARTSQQSFDRINFTTSPASVPQAIAEYLRSARLTTLLKLTRYPHASLDHPLTVSLADMGDPNGFPLIVFLGLGCVRHILGLYDEMADCLGLRLIAIDRWGLGRTESPQSKSSKGIVEWASAVEEVLDLLNIYECSVMAHSAGAPYALSFANRIPERIRGDLCLLAPWVGGGESGGYKWLKYVPNGILKTAQAAEWKIQAWMIGKPPTVAYRGIGYTAPPSPILRGGKSTSNGGKDSSSGADSNGKNAVYPSGDTKRRMSVGSSLFSDYDDLRDFDGRFGSQSTLGARSMTQQSRRKSSKGFLGRLKSSKSNSQPPSPVVEQAPQNNVGKKLKNLRSMGSLKGKASSAPNTILKRVDVPSPRLPQPLVLDVGLGLGDIDWIKPVNSVGSSPPVAKPTKMGDLASDKSSQPHYSRQGGRRSISFSTPRSTPPSMSSSPRASTFSSPSVSISTTSTSYQAALGNALIAASHAEASKGTHSDLLQILNHDHRPWGFSYTDYPHKVHVWYGDKDEKIAENAVRWMERTMGEDRCLVKVVKGADHSLMYKSSVVVEVLERVREFW</sequence>
<organism evidence="1 2">
    <name type="scientific">Hygrophoropsis aurantiaca</name>
    <dbReference type="NCBI Taxonomy" id="72124"/>
    <lineage>
        <taxon>Eukaryota</taxon>
        <taxon>Fungi</taxon>
        <taxon>Dikarya</taxon>
        <taxon>Basidiomycota</taxon>
        <taxon>Agaricomycotina</taxon>
        <taxon>Agaricomycetes</taxon>
        <taxon>Agaricomycetidae</taxon>
        <taxon>Boletales</taxon>
        <taxon>Coniophorineae</taxon>
        <taxon>Hygrophoropsidaceae</taxon>
        <taxon>Hygrophoropsis</taxon>
    </lineage>
</organism>
<name>A0ACB8AQQ0_9AGAM</name>
<gene>
    <name evidence="1" type="ORF">BJ138DRAFT_1054918</name>
</gene>
<keyword evidence="2" id="KW-1185">Reference proteome</keyword>
<protein>
    <submittedName>
        <fullName evidence="1">Uncharacterized protein</fullName>
    </submittedName>
</protein>
<proteinExistence type="predicted"/>
<comment type="caution">
    <text evidence="1">The sequence shown here is derived from an EMBL/GenBank/DDBJ whole genome shotgun (WGS) entry which is preliminary data.</text>
</comment>
<dbReference type="Proteomes" id="UP000790377">
    <property type="component" value="Unassembled WGS sequence"/>
</dbReference>
<evidence type="ECO:0000313" key="2">
    <source>
        <dbReference type="Proteomes" id="UP000790377"/>
    </source>
</evidence>
<reference evidence="1" key="1">
    <citation type="journal article" date="2021" name="New Phytol.">
        <title>Evolutionary innovations through gain and loss of genes in the ectomycorrhizal Boletales.</title>
        <authorList>
            <person name="Wu G."/>
            <person name="Miyauchi S."/>
            <person name="Morin E."/>
            <person name="Kuo A."/>
            <person name="Drula E."/>
            <person name="Varga T."/>
            <person name="Kohler A."/>
            <person name="Feng B."/>
            <person name="Cao Y."/>
            <person name="Lipzen A."/>
            <person name="Daum C."/>
            <person name="Hundley H."/>
            <person name="Pangilinan J."/>
            <person name="Johnson J."/>
            <person name="Barry K."/>
            <person name="LaButti K."/>
            <person name="Ng V."/>
            <person name="Ahrendt S."/>
            <person name="Min B."/>
            <person name="Choi I.G."/>
            <person name="Park H."/>
            <person name="Plett J.M."/>
            <person name="Magnuson J."/>
            <person name="Spatafora J.W."/>
            <person name="Nagy L.G."/>
            <person name="Henrissat B."/>
            <person name="Grigoriev I.V."/>
            <person name="Yang Z.L."/>
            <person name="Xu J."/>
            <person name="Martin F.M."/>
        </authorList>
    </citation>
    <scope>NUCLEOTIDE SEQUENCE</scope>
    <source>
        <strain evidence="1">ATCC 28755</strain>
    </source>
</reference>